<dbReference type="InterPro" id="IPR011009">
    <property type="entry name" value="Kinase-like_dom_sf"/>
</dbReference>
<dbReference type="InterPro" id="IPR013568">
    <property type="entry name" value="SEFIR_dom"/>
</dbReference>
<dbReference type="PANTHER" id="PTHR15583:SF7">
    <property type="entry name" value="INTERLEUKIN CYTOKINE RECEPTOR-RELATED PROTEIN 2"/>
    <property type="match status" value="1"/>
</dbReference>
<comment type="subcellular location">
    <subcellularLocation>
        <location evidence="1">Membrane</location>
        <topology evidence="1">Single-pass type I membrane protein</topology>
    </subcellularLocation>
</comment>
<evidence type="ECO:0000256" key="5">
    <source>
        <dbReference type="ARBA" id="ARBA00023136"/>
    </source>
</evidence>
<evidence type="ECO:0008006" key="12">
    <source>
        <dbReference type="Google" id="ProtNLM"/>
    </source>
</evidence>
<dbReference type="Pfam" id="PF08357">
    <property type="entry name" value="SEFIR"/>
    <property type="match status" value="1"/>
</dbReference>
<dbReference type="PROSITE" id="PS50011">
    <property type="entry name" value="PROTEIN_KINASE_DOM"/>
    <property type="match status" value="1"/>
</dbReference>
<evidence type="ECO:0000313" key="10">
    <source>
        <dbReference type="EMBL" id="GGS54730.1"/>
    </source>
</evidence>
<keyword evidence="2" id="KW-0812">Transmembrane</keyword>
<evidence type="ECO:0000313" key="11">
    <source>
        <dbReference type="Proteomes" id="UP000660680"/>
    </source>
</evidence>
<evidence type="ECO:0000259" key="9">
    <source>
        <dbReference type="PROSITE" id="PS51534"/>
    </source>
</evidence>
<keyword evidence="7" id="KW-0325">Glycoprotein</keyword>
<keyword evidence="5" id="KW-0472">Membrane</keyword>
<dbReference type="EMBL" id="BMRB01000007">
    <property type="protein sequence ID" value="GGS54730.1"/>
    <property type="molecule type" value="Genomic_DNA"/>
</dbReference>
<dbReference type="GO" id="GO:0005524">
    <property type="term" value="F:ATP binding"/>
    <property type="evidence" value="ECO:0007669"/>
    <property type="project" value="InterPro"/>
</dbReference>
<dbReference type="SUPFAM" id="SSF56112">
    <property type="entry name" value="Protein kinase-like (PK-like)"/>
    <property type="match status" value="1"/>
</dbReference>
<evidence type="ECO:0000256" key="4">
    <source>
        <dbReference type="ARBA" id="ARBA00022989"/>
    </source>
</evidence>
<organism evidence="10 11">
    <name type="scientific">Actinokineospora fastidiosa</name>
    <dbReference type="NCBI Taxonomy" id="1816"/>
    <lineage>
        <taxon>Bacteria</taxon>
        <taxon>Bacillati</taxon>
        <taxon>Actinomycetota</taxon>
        <taxon>Actinomycetes</taxon>
        <taxon>Pseudonocardiales</taxon>
        <taxon>Pseudonocardiaceae</taxon>
        <taxon>Actinokineospora</taxon>
    </lineage>
</organism>
<evidence type="ECO:0000256" key="3">
    <source>
        <dbReference type="ARBA" id="ARBA00022729"/>
    </source>
</evidence>
<name>A0A918GSL6_9PSEU</name>
<feature type="domain" description="SEFIR" evidence="9">
    <location>
        <begin position="6"/>
        <end position="146"/>
    </location>
</feature>
<dbReference type="SUPFAM" id="SSF52200">
    <property type="entry name" value="Toll/Interleukin receptor TIR domain"/>
    <property type="match status" value="1"/>
</dbReference>
<dbReference type="PROSITE" id="PS51534">
    <property type="entry name" value="SEFIR"/>
    <property type="match status" value="1"/>
</dbReference>
<proteinExistence type="predicted"/>
<dbReference type="InterPro" id="IPR000719">
    <property type="entry name" value="Prot_kinase_dom"/>
</dbReference>
<comment type="caution">
    <text evidence="10">The sequence shown here is derived from an EMBL/GenBank/DDBJ whole genome shotgun (WGS) entry which is preliminary data.</text>
</comment>
<keyword evidence="3" id="KW-0732">Signal</keyword>
<dbReference type="InterPro" id="IPR035897">
    <property type="entry name" value="Toll_tir_struct_dom_sf"/>
</dbReference>
<feature type="domain" description="Protein kinase" evidence="8">
    <location>
        <begin position="183"/>
        <end position="423"/>
    </location>
</feature>
<evidence type="ECO:0000256" key="7">
    <source>
        <dbReference type="ARBA" id="ARBA00023180"/>
    </source>
</evidence>
<evidence type="ECO:0000256" key="1">
    <source>
        <dbReference type="ARBA" id="ARBA00004479"/>
    </source>
</evidence>
<evidence type="ECO:0000256" key="2">
    <source>
        <dbReference type="ARBA" id="ARBA00022692"/>
    </source>
</evidence>
<dbReference type="AlphaFoldDB" id="A0A918GSL6"/>
<dbReference type="Proteomes" id="UP000660680">
    <property type="component" value="Unassembled WGS sequence"/>
</dbReference>
<sequence length="423" mass="46886">MGDAPPPRVFISYAHDSEEHKRHVHAFARFLRADVGIDVRFDMWDTERRRDWATWMISQLEDADFVLVIASPAYKRRADGRAEAEDGRGVQFEASLLRDLLSARRPQWTAKILPVVLPGHTLDEIPAFLQPYTASHYQVSGFSLDGIDELYRVITGQPRFPTPGMGALVVRPPETPEDTGDPWPSGHQVRVGQRSYLVRGTVPIDSTPSWSTRQAIASDVSRPNDLVTLRELRLVRPDESAARQRAAFEAEAMLLADLAAVPGFPRLLGLQVDPHAIVLAFSRETGHTLRDLYRAPLAAPRLVGFLETIRQLCASLQALHERGLGHQRLTLDAVVLAGTRQTPFLLDLGSSALGAAHHTAASPLVDVHDLAVMVRDTISEVDIRRSPRLNQLLADSLNHHRQPRNAAAFGAALTEVVEELHAR</sequence>
<dbReference type="RefSeq" id="WP_189213722.1">
    <property type="nucleotide sequence ID" value="NZ_BMRB01000007.1"/>
</dbReference>
<dbReference type="GO" id="GO:0004672">
    <property type="term" value="F:protein kinase activity"/>
    <property type="evidence" value="ECO:0007669"/>
    <property type="project" value="InterPro"/>
</dbReference>
<accession>A0A918GSL6</accession>
<keyword evidence="4" id="KW-1133">Transmembrane helix</keyword>
<dbReference type="GO" id="GO:0030368">
    <property type="term" value="F:interleukin-17 receptor activity"/>
    <property type="evidence" value="ECO:0007669"/>
    <property type="project" value="InterPro"/>
</dbReference>
<keyword evidence="6" id="KW-0675">Receptor</keyword>
<dbReference type="InterPro" id="IPR039465">
    <property type="entry name" value="IL-17_rcpt-like"/>
</dbReference>
<protein>
    <recommendedName>
        <fullName evidence="12">SEFIR domain-containing protein</fullName>
    </recommendedName>
</protein>
<reference evidence="10" key="2">
    <citation type="submission" date="2020-09" db="EMBL/GenBank/DDBJ databases">
        <authorList>
            <person name="Sun Q."/>
            <person name="Ohkuma M."/>
        </authorList>
    </citation>
    <scope>NUCLEOTIDE SEQUENCE</scope>
    <source>
        <strain evidence="10">JCM 3276</strain>
    </source>
</reference>
<dbReference type="GO" id="GO:0016020">
    <property type="term" value="C:membrane"/>
    <property type="evidence" value="ECO:0007669"/>
    <property type="project" value="UniProtKB-SubCell"/>
</dbReference>
<dbReference type="Gene3D" id="3.40.50.11530">
    <property type="match status" value="1"/>
</dbReference>
<dbReference type="Gene3D" id="1.10.510.10">
    <property type="entry name" value="Transferase(Phosphotransferase) domain 1"/>
    <property type="match status" value="1"/>
</dbReference>
<reference evidence="10" key="1">
    <citation type="journal article" date="2014" name="Int. J. Syst. Evol. Microbiol.">
        <title>Complete genome sequence of Corynebacterium casei LMG S-19264T (=DSM 44701T), isolated from a smear-ripened cheese.</title>
        <authorList>
            <consortium name="US DOE Joint Genome Institute (JGI-PGF)"/>
            <person name="Walter F."/>
            <person name="Albersmeier A."/>
            <person name="Kalinowski J."/>
            <person name="Ruckert C."/>
        </authorList>
    </citation>
    <scope>NUCLEOTIDE SEQUENCE</scope>
    <source>
        <strain evidence="10">JCM 3276</strain>
    </source>
</reference>
<evidence type="ECO:0000256" key="6">
    <source>
        <dbReference type="ARBA" id="ARBA00023170"/>
    </source>
</evidence>
<dbReference type="PANTHER" id="PTHR15583">
    <property type="entry name" value="INTERLEUKIN-17 RECEPTOR"/>
    <property type="match status" value="1"/>
</dbReference>
<gene>
    <name evidence="10" type="ORF">GCM10010171_57350</name>
</gene>
<evidence type="ECO:0000259" key="8">
    <source>
        <dbReference type="PROSITE" id="PS50011"/>
    </source>
</evidence>
<keyword evidence="11" id="KW-1185">Reference proteome</keyword>